<keyword evidence="6" id="KW-0812">Transmembrane</keyword>
<dbReference type="FunFam" id="3.30.565.10:FF:000010">
    <property type="entry name" value="Sensor histidine kinase RcsC"/>
    <property type="match status" value="1"/>
</dbReference>
<dbReference type="Pfam" id="PF07494">
    <property type="entry name" value="Reg_prop"/>
    <property type="match status" value="2"/>
</dbReference>
<feature type="domain" description="Histidine kinase" evidence="7">
    <location>
        <begin position="809"/>
        <end position="1028"/>
    </location>
</feature>
<dbReference type="SMART" id="SM00388">
    <property type="entry name" value="HisKA"/>
    <property type="match status" value="1"/>
</dbReference>
<dbReference type="InterPro" id="IPR003661">
    <property type="entry name" value="HisK_dim/P_dom"/>
</dbReference>
<accession>A0A0R0CJZ3</accession>
<dbReference type="FunFam" id="1.10.287.130:FF:000028">
    <property type="entry name" value="Hybrid signal transduction histidine kinase"/>
    <property type="match status" value="1"/>
</dbReference>
<dbReference type="InterPro" id="IPR011123">
    <property type="entry name" value="Y_Y_Y"/>
</dbReference>
<feature type="modified residue" description="4-aspartylphosphate" evidence="5">
    <location>
        <position position="1101"/>
    </location>
</feature>
<name>A0A0R0CJZ3_9GAMM</name>
<dbReference type="PATRIC" id="fig|405446.3.peg.2453"/>
<keyword evidence="9" id="KW-0418">Kinase</keyword>
<comment type="caution">
    <text evidence="9">The sequence shown here is derived from an EMBL/GenBank/DDBJ whole genome shotgun (WGS) entry which is preliminary data.</text>
</comment>
<dbReference type="InterPro" id="IPR011110">
    <property type="entry name" value="Reg_prop"/>
</dbReference>
<dbReference type="InterPro" id="IPR015943">
    <property type="entry name" value="WD40/YVTN_repeat-like_dom_sf"/>
</dbReference>
<keyword evidence="3 5" id="KW-0597">Phosphoprotein</keyword>
<evidence type="ECO:0000313" key="9">
    <source>
        <dbReference type="EMBL" id="KRG66190.1"/>
    </source>
</evidence>
<dbReference type="SMART" id="SM00387">
    <property type="entry name" value="HATPase_c"/>
    <property type="match status" value="1"/>
</dbReference>
<dbReference type="SMART" id="SM00448">
    <property type="entry name" value="REC"/>
    <property type="match status" value="1"/>
</dbReference>
<dbReference type="InterPro" id="IPR001789">
    <property type="entry name" value="Sig_transdc_resp-reg_receiver"/>
</dbReference>
<feature type="transmembrane region" description="Helical" evidence="6">
    <location>
        <begin position="756"/>
        <end position="776"/>
    </location>
</feature>
<evidence type="ECO:0000256" key="2">
    <source>
        <dbReference type="ARBA" id="ARBA00012438"/>
    </source>
</evidence>
<dbReference type="SUPFAM" id="SSF47384">
    <property type="entry name" value="Homodimeric domain of signal transducing histidine kinase"/>
    <property type="match status" value="1"/>
</dbReference>
<dbReference type="EMBL" id="LDJJ01000049">
    <property type="protein sequence ID" value="KRG66190.1"/>
    <property type="molecule type" value="Genomic_DNA"/>
</dbReference>
<dbReference type="Proteomes" id="UP000051863">
    <property type="component" value="Unassembled WGS sequence"/>
</dbReference>
<dbReference type="Pfam" id="PF00072">
    <property type="entry name" value="Response_reg"/>
    <property type="match status" value="1"/>
</dbReference>
<evidence type="ECO:0000259" key="7">
    <source>
        <dbReference type="PROSITE" id="PS50109"/>
    </source>
</evidence>
<dbReference type="SUPFAM" id="SSF63829">
    <property type="entry name" value="Calcium-dependent phosphotriesterase"/>
    <property type="match status" value="2"/>
</dbReference>
<dbReference type="PROSITE" id="PS50110">
    <property type="entry name" value="RESPONSE_REGULATORY"/>
    <property type="match status" value="1"/>
</dbReference>
<dbReference type="InterPro" id="IPR011006">
    <property type="entry name" value="CheY-like_superfamily"/>
</dbReference>
<dbReference type="GO" id="GO:0000155">
    <property type="term" value="F:phosphorelay sensor kinase activity"/>
    <property type="evidence" value="ECO:0007669"/>
    <property type="project" value="InterPro"/>
</dbReference>
<evidence type="ECO:0000256" key="4">
    <source>
        <dbReference type="ARBA" id="ARBA00023012"/>
    </source>
</evidence>
<keyword evidence="6" id="KW-0472">Membrane</keyword>
<dbReference type="PRINTS" id="PR00344">
    <property type="entry name" value="BCTRLSENSOR"/>
</dbReference>
<evidence type="ECO:0000256" key="5">
    <source>
        <dbReference type="PROSITE-ProRule" id="PRU00169"/>
    </source>
</evidence>
<proteinExistence type="predicted"/>
<keyword evidence="9" id="KW-0808">Transferase</keyword>
<dbReference type="Gene3D" id="2.60.40.10">
    <property type="entry name" value="Immunoglobulins"/>
    <property type="match status" value="1"/>
</dbReference>
<dbReference type="Pfam" id="PF02518">
    <property type="entry name" value="HATPase_c"/>
    <property type="match status" value="1"/>
</dbReference>
<dbReference type="PANTHER" id="PTHR43547">
    <property type="entry name" value="TWO-COMPONENT HISTIDINE KINASE"/>
    <property type="match status" value="1"/>
</dbReference>
<dbReference type="InterPro" id="IPR003594">
    <property type="entry name" value="HATPase_dom"/>
</dbReference>
<comment type="catalytic activity">
    <reaction evidence="1">
        <text>ATP + protein L-histidine = ADP + protein N-phospho-L-histidine.</text>
        <dbReference type="EC" id="2.7.13.3"/>
    </reaction>
</comment>
<dbReference type="InterPro" id="IPR036890">
    <property type="entry name" value="HATPase_C_sf"/>
</dbReference>
<organism evidence="9 10">
    <name type="scientific">Stenotrophomonas terrae</name>
    <dbReference type="NCBI Taxonomy" id="405446"/>
    <lineage>
        <taxon>Bacteria</taxon>
        <taxon>Pseudomonadati</taxon>
        <taxon>Pseudomonadota</taxon>
        <taxon>Gammaproteobacteria</taxon>
        <taxon>Lysobacterales</taxon>
        <taxon>Lysobacteraceae</taxon>
        <taxon>Stenotrophomonas</taxon>
    </lineage>
</organism>
<dbReference type="Pfam" id="PF00512">
    <property type="entry name" value="HisKA"/>
    <property type="match status" value="1"/>
</dbReference>
<feature type="domain" description="Response regulatory" evidence="8">
    <location>
        <begin position="1052"/>
        <end position="1166"/>
    </location>
</feature>
<evidence type="ECO:0000256" key="1">
    <source>
        <dbReference type="ARBA" id="ARBA00000085"/>
    </source>
</evidence>
<dbReference type="FunFam" id="3.40.50.2300:FF:000323">
    <property type="entry name" value="Hybrid sensor histidine kinase/response regulator"/>
    <property type="match status" value="1"/>
</dbReference>
<dbReference type="InterPro" id="IPR004358">
    <property type="entry name" value="Sig_transdc_His_kin-like_C"/>
</dbReference>
<dbReference type="PROSITE" id="PS50109">
    <property type="entry name" value="HIS_KIN"/>
    <property type="match status" value="1"/>
</dbReference>
<keyword evidence="4" id="KW-0902">Two-component regulatory system</keyword>
<evidence type="ECO:0000256" key="6">
    <source>
        <dbReference type="SAM" id="Phobius"/>
    </source>
</evidence>
<dbReference type="Gene3D" id="1.10.287.130">
    <property type="match status" value="1"/>
</dbReference>
<dbReference type="Gene3D" id="3.30.565.10">
    <property type="entry name" value="Histidine kinase-like ATPase, C-terminal domain"/>
    <property type="match status" value="1"/>
</dbReference>
<evidence type="ECO:0000313" key="10">
    <source>
        <dbReference type="Proteomes" id="UP000051863"/>
    </source>
</evidence>
<dbReference type="InterPro" id="IPR013783">
    <property type="entry name" value="Ig-like_fold"/>
</dbReference>
<dbReference type="SUPFAM" id="SSF55874">
    <property type="entry name" value="ATPase domain of HSP90 chaperone/DNA topoisomerase II/histidine kinase"/>
    <property type="match status" value="1"/>
</dbReference>
<dbReference type="SUPFAM" id="SSF52172">
    <property type="entry name" value="CheY-like"/>
    <property type="match status" value="1"/>
</dbReference>
<dbReference type="CDD" id="cd16922">
    <property type="entry name" value="HATPase_EvgS-ArcB-TorS-like"/>
    <property type="match status" value="1"/>
</dbReference>
<reference evidence="9 10" key="1">
    <citation type="submission" date="2015-05" db="EMBL/GenBank/DDBJ databases">
        <title>Genome sequencing and analysis of members of genus Stenotrophomonas.</title>
        <authorList>
            <person name="Patil P.P."/>
            <person name="Midha S."/>
            <person name="Patil P.B."/>
        </authorList>
    </citation>
    <scope>NUCLEOTIDE SEQUENCE [LARGE SCALE GENOMIC DNA]</scope>
    <source>
        <strain evidence="9 10">DSM 18941</strain>
    </source>
</reference>
<dbReference type="CDD" id="cd00082">
    <property type="entry name" value="HisKA"/>
    <property type="match status" value="1"/>
</dbReference>
<keyword evidence="6" id="KW-1133">Transmembrane helix</keyword>
<dbReference type="Pfam" id="PF07495">
    <property type="entry name" value="Y_Y_Y"/>
    <property type="match status" value="1"/>
</dbReference>
<dbReference type="InterPro" id="IPR036097">
    <property type="entry name" value="HisK_dim/P_sf"/>
</dbReference>
<dbReference type="Gene3D" id="2.130.10.10">
    <property type="entry name" value="YVTN repeat-like/Quinoprotein amine dehydrogenase"/>
    <property type="match status" value="3"/>
</dbReference>
<evidence type="ECO:0000256" key="3">
    <source>
        <dbReference type="ARBA" id="ARBA00022553"/>
    </source>
</evidence>
<dbReference type="PANTHER" id="PTHR43547:SF2">
    <property type="entry name" value="HYBRID SIGNAL TRANSDUCTION HISTIDINE KINASE C"/>
    <property type="match status" value="1"/>
</dbReference>
<protein>
    <recommendedName>
        <fullName evidence="2">histidine kinase</fullName>
        <ecNumber evidence="2">2.7.13.3</ecNumber>
    </recommendedName>
</protein>
<dbReference type="CDD" id="cd17546">
    <property type="entry name" value="REC_hyHK_CKI1_RcsC-like"/>
    <property type="match status" value="1"/>
</dbReference>
<dbReference type="InterPro" id="IPR005467">
    <property type="entry name" value="His_kinase_dom"/>
</dbReference>
<dbReference type="Gene3D" id="3.40.50.2300">
    <property type="match status" value="1"/>
</dbReference>
<dbReference type="AlphaFoldDB" id="A0A0R0CJZ3"/>
<evidence type="ECO:0000259" key="8">
    <source>
        <dbReference type="PROSITE" id="PS50110"/>
    </source>
</evidence>
<keyword evidence="10" id="KW-1185">Reference proteome</keyword>
<gene>
    <name evidence="9" type="ORF">ABB27_14190</name>
</gene>
<dbReference type="EC" id="2.7.13.3" evidence="2"/>
<sequence length="1179" mass="128645">MVCGLLLATPSVQAEVPATPQPRQLTVADGLPSSNINAFAEDLTGYLWLASRDGLARYDGRNYRIWRAENGLRDNVVWSLHSDKSNRLWIGTQNAGLVMLSADRRGFRFFDQQTYPQIGSNTIWAITSTADGSIWFGTATGGLHRLDPEGGIRRFMPVPGDVHSLPAAAVTYLAVTPDGSLWVGTKGGLARWNGAAFDRVGSEVLPSPRINGLKVDKQGRLWVATNEGVVVRHADGRFEPANWPGAAPGEVFNMLQYSADGSYWLDTRAGLGRIRSAAMRNVPLYSSQERGLVKPNWSSAYEDREGGLWFASTNAGLWHLPPSWRQFSVLSRHLDDPASLRNPYALALAPSANGGIWVTGTRGALDRLDPGSGEVEHHLAPIDGNNWPQSLVEDARGKVWIGSLDALVRYDPRDNSVQRWHSDDRTDAAMQGDADIVRSCDGGRIWIYSEDGGMQQRDADGHVLLHLQAGQGGLPEASVEDMQCGPGDHLWLASGTGLHAWQSSSARFSPVPGGPAGRVSTFNVTDTGVVWIAGLGRMDRYLWDGQRMTLLDRVGVEQGFPMLAATGLLEDAHGVAWAISARGLIRIDPANRSVRLYGVHDGLPGQEFRRRSLVQARSGQLAGGTPDGVVLFDPDQVKPSTRRPPLIIERVSVRRGDKEQDLTQESALQILDGDRDLRIAARLLSFADSATNTYRFRLAGYDPDWVDVGASGDRVFSRLPPGRYQLEIQAATSDNVWSPVQTLAFRVQPPWSRSPAGVMTSIVVGVALLLGGAWLYQRRLRRRNEWQLARHKQELAEQASLAKTRFLATLGHEVRTPMTGVLGMSELLLATPLDERQRGYTQAIRRAGEHLLRLVNDALDLARIEAGRLELQNQPLELRQLLEDVRGLMEPLAKRRGLAFEFDNAAAPRTRLTGDVMRLRQILLNLLGNAIKFTSHGSVCLRVRLEEAGKGVRFEVSDTGPGISAEQQQRLFRRFEQADGARTAARYGGSGLGLAICNELTVAMGGSIDVQSSLGEGTCFSVNLPLAWEVPATSTEEDEVAASAWMSLPPQRVLLVEDDPTIAAVIRGLLEVHGHGVVHAAHGLAALAELSTQEFDVGLLDLDLPGIDGFGLARQLKAMGYEMPLIAVTARSDTEAEPEAREAGFADFLRKPVTAQMLLEAIAGVLDAQRRQQAQSSAE</sequence>